<feature type="compositionally biased region" description="Polar residues" evidence="1">
    <location>
        <begin position="515"/>
        <end position="524"/>
    </location>
</feature>
<gene>
    <name evidence="2" type="ORF">CVT25_015479</name>
</gene>
<dbReference type="OrthoDB" id="2798624at2759"/>
<keyword evidence="3" id="KW-1185">Reference proteome</keyword>
<organism evidence="2 3">
    <name type="scientific">Psilocybe cyanescens</name>
    <dbReference type="NCBI Taxonomy" id="93625"/>
    <lineage>
        <taxon>Eukaryota</taxon>
        <taxon>Fungi</taxon>
        <taxon>Dikarya</taxon>
        <taxon>Basidiomycota</taxon>
        <taxon>Agaricomycotina</taxon>
        <taxon>Agaricomycetes</taxon>
        <taxon>Agaricomycetidae</taxon>
        <taxon>Agaricales</taxon>
        <taxon>Agaricineae</taxon>
        <taxon>Strophariaceae</taxon>
        <taxon>Psilocybe</taxon>
    </lineage>
</organism>
<evidence type="ECO:0000313" key="2">
    <source>
        <dbReference type="EMBL" id="PPQ78146.1"/>
    </source>
</evidence>
<comment type="caution">
    <text evidence="2">The sequence shown here is derived from an EMBL/GenBank/DDBJ whole genome shotgun (WGS) entry which is preliminary data.</text>
</comment>
<reference evidence="2 3" key="1">
    <citation type="journal article" date="2018" name="Evol. Lett.">
        <title>Horizontal gene cluster transfer increased hallucinogenic mushroom diversity.</title>
        <authorList>
            <person name="Reynolds H.T."/>
            <person name="Vijayakumar V."/>
            <person name="Gluck-Thaler E."/>
            <person name="Korotkin H.B."/>
            <person name="Matheny P.B."/>
            <person name="Slot J.C."/>
        </authorList>
    </citation>
    <scope>NUCLEOTIDE SEQUENCE [LARGE SCALE GENOMIC DNA]</scope>
    <source>
        <strain evidence="2 3">2631</strain>
    </source>
</reference>
<sequence>MRFFKAFNLLHRRTKSATFVPGVSAHTLDFPTVTTDLRSSSFTVREGCHNAAPLSLFDLVTSNQPPIPVNFNHLHDTSDRVLGIWRSRRNSDRNSLASLQSSVNKEISRLSEAVNFWILEYTKIQNLLRDCHEELVAERLKTVKLEKVIEEVRKENTTLSAPLDLHQKDAGNTNLTGFSGDTSRTCQTISIPDQKNQVILYPRTQLPSTSSGSDSLSESIKPRTLDEYSFALRMTLMARKELRDQKKITKFWKNIAVTVDEHHVITPSVSTISSIRDVIPSDRQAAVQALISRRALSAELKVETTSATTYNTRAKAEDVVPEKVACTLTSSLSKTSGFSGLGPLASESMKQEINILFGSSSIPRRLASSPTRQNGSLEVSRSTSSKGELLGNINHSISIESFEDISMIFQRAFGVDSNSKSKTVGQLSKDSGPALINIHLPNSISSKELIASSSSGCLPISSLTSTYSQVWVNVESPKPETDNTVVGNSHATINAPHQTIKLASKECTSRRSWQRYMSRSSIPNRRSGEDQLPSKEIVMQKPAEGKENSGFSMSLPAFKKRNSRLPVPVFTPTGR</sequence>
<feature type="region of interest" description="Disordered" evidence="1">
    <location>
        <begin position="514"/>
        <end position="535"/>
    </location>
</feature>
<dbReference type="Proteomes" id="UP000283269">
    <property type="component" value="Unassembled WGS sequence"/>
</dbReference>
<dbReference type="AlphaFoldDB" id="A0A409WHZ1"/>
<accession>A0A409WHZ1</accession>
<dbReference type="STRING" id="93625.A0A409WHZ1"/>
<evidence type="ECO:0000313" key="3">
    <source>
        <dbReference type="Proteomes" id="UP000283269"/>
    </source>
</evidence>
<protein>
    <submittedName>
        <fullName evidence="2">Uncharacterized protein</fullName>
    </submittedName>
</protein>
<evidence type="ECO:0000256" key="1">
    <source>
        <dbReference type="SAM" id="MobiDB-lite"/>
    </source>
</evidence>
<name>A0A409WHZ1_PSICY</name>
<dbReference type="InParanoid" id="A0A409WHZ1"/>
<proteinExistence type="predicted"/>
<dbReference type="EMBL" id="NHYD01003425">
    <property type="protein sequence ID" value="PPQ78146.1"/>
    <property type="molecule type" value="Genomic_DNA"/>
</dbReference>